<keyword evidence="4 6" id="KW-1133">Transmembrane helix</keyword>
<dbReference type="PANTHER" id="PTHR11958">
    <property type="entry name" value="SODIUM/DICARBOXYLATE SYMPORTER-RELATED"/>
    <property type="match status" value="1"/>
</dbReference>
<accession>A0ABM8E7E8</accession>
<dbReference type="InterPro" id="IPR001991">
    <property type="entry name" value="Na-dicarboxylate_symporter"/>
</dbReference>
<evidence type="ECO:0000313" key="8">
    <source>
        <dbReference type="Proteomes" id="UP001317629"/>
    </source>
</evidence>
<comment type="subcellular location">
    <subcellularLocation>
        <location evidence="1">Membrane</location>
        <topology evidence="1">Multi-pass membrane protein</topology>
    </subcellularLocation>
</comment>
<dbReference type="RefSeq" id="WP_281931263.1">
    <property type="nucleotide sequence ID" value="NZ_AP027142.1"/>
</dbReference>
<feature type="transmembrane region" description="Helical" evidence="6">
    <location>
        <begin position="220"/>
        <end position="242"/>
    </location>
</feature>
<proteinExistence type="predicted"/>
<dbReference type="Pfam" id="PF00375">
    <property type="entry name" value="SDF"/>
    <property type="match status" value="1"/>
</dbReference>
<feature type="transmembrane region" description="Helical" evidence="6">
    <location>
        <begin position="181"/>
        <end position="214"/>
    </location>
</feature>
<keyword evidence="2" id="KW-0813">Transport</keyword>
<evidence type="ECO:0000256" key="5">
    <source>
        <dbReference type="ARBA" id="ARBA00023136"/>
    </source>
</evidence>
<evidence type="ECO:0000256" key="3">
    <source>
        <dbReference type="ARBA" id="ARBA00022692"/>
    </source>
</evidence>
<evidence type="ECO:0000256" key="4">
    <source>
        <dbReference type="ARBA" id="ARBA00022989"/>
    </source>
</evidence>
<keyword evidence="5 6" id="KW-0472">Membrane</keyword>
<dbReference type="SUPFAM" id="SSF118215">
    <property type="entry name" value="Proton glutamate symport protein"/>
    <property type="match status" value="1"/>
</dbReference>
<dbReference type="EMBL" id="AP027142">
    <property type="protein sequence ID" value="BDV33755.1"/>
    <property type="molecule type" value="Genomic_DNA"/>
</dbReference>
<dbReference type="Proteomes" id="UP001317629">
    <property type="component" value="Chromosome"/>
</dbReference>
<evidence type="ECO:0000313" key="7">
    <source>
        <dbReference type="EMBL" id="BDV33755.1"/>
    </source>
</evidence>
<organism evidence="7 8">
    <name type="scientific">Methylocystis iwaonis</name>
    <dbReference type="NCBI Taxonomy" id="2885079"/>
    <lineage>
        <taxon>Bacteria</taxon>
        <taxon>Pseudomonadati</taxon>
        <taxon>Pseudomonadota</taxon>
        <taxon>Alphaproteobacteria</taxon>
        <taxon>Hyphomicrobiales</taxon>
        <taxon>Methylocystaceae</taxon>
        <taxon>Methylocystis</taxon>
    </lineage>
</organism>
<dbReference type="Gene3D" id="1.10.3860.10">
    <property type="entry name" value="Sodium:dicarboxylate symporter"/>
    <property type="match status" value="1"/>
</dbReference>
<feature type="transmembrane region" description="Helical" evidence="6">
    <location>
        <begin position="20"/>
        <end position="39"/>
    </location>
</feature>
<feature type="transmembrane region" description="Helical" evidence="6">
    <location>
        <begin position="151"/>
        <end position="169"/>
    </location>
</feature>
<keyword evidence="8" id="KW-1185">Reference proteome</keyword>
<dbReference type="InterPro" id="IPR050746">
    <property type="entry name" value="DAACS"/>
</dbReference>
<keyword evidence="3 6" id="KW-0812">Transmembrane</keyword>
<evidence type="ECO:0000256" key="2">
    <source>
        <dbReference type="ARBA" id="ARBA00022448"/>
    </source>
</evidence>
<dbReference type="PANTHER" id="PTHR11958:SF63">
    <property type="entry name" value="AMINO ACID TRANSPORTER"/>
    <property type="match status" value="1"/>
</dbReference>
<protein>
    <submittedName>
        <fullName evidence="7">Glutamate:proton symporter</fullName>
    </submittedName>
</protein>
<feature type="transmembrane region" description="Helical" evidence="6">
    <location>
        <begin position="51"/>
        <end position="73"/>
    </location>
</feature>
<dbReference type="PRINTS" id="PR00173">
    <property type="entry name" value="EDTRNSPORT"/>
</dbReference>
<reference evidence="7 8" key="1">
    <citation type="journal article" date="2023" name="Int. J. Syst. Evol. Microbiol.">
        <title>Methylocystis iwaonis sp. nov., a type II methane-oxidizing bacterium from surface soil of a rice paddy field in Japan, and emended description of the genus Methylocystis (ex Whittenbury et al. 1970) Bowman et al. 1993.</title>
        <authorList>
            <person name="Kaise H."/>
            <person name="Sawadogo J.B."/>
            <person name="Alam M.S."/>
            <person name="Ueno C."/>
            <person name="Dianou D."/>
            <person name="Shinjo R."/>
            <person name="Asakawa S."/>
        </authorList>
    </citation>
    <scope>NUCLEOTIDE SEQUENCE [LARGE SCALE GENOMIC DNA]</scope>
    <source>
        <strain evidence="7 8">SS37A-Re</strain>
    </source>
</reference>
<dbReference type="InterPro" id="IPR036458">
    <property type="entry name" value="Na:dicarbo_symporter_sf"/>
</dbReference>
<feature type="transmembrane region" description="Helical" evidence="6">
    <location>
        <begin position="85"/>
        <end position="107"/>
    </location>
</feature>
<evidence type="ECO:0000256" key="6">
    <source>
        <dbReference type="SAM" id="Phobius"/>
    </source>
</evidence>
<name>A0ABM8E7E8_9HYPH</name>
<gene>
    <name evidence="7" type="primary">glt-4</name>
    <name evidence="7" type="ORF">SS37A_12840</name>
</gene>
<evidence type="ECO:0000256" key="1">
    <source>
        <dbReference type="ARBA" id="ARBA00004141"/>
    </source>
</evidence>
<sequence length="425" mass="44446">MQSAQAKPAGVLARWRAIPLYLRIIAGVALGLFAGVALGADAAPLAMPAKLVLRVLGALAPPLILLAIVQALMRAHLGGGEARRLVSLLLTNTLVAIGVGLLVANIVQPGAWTTAGPPPAPAAKASGAVDPLAQFFDAVPKSIAGPFSDDGAVMGVIFIALAFGVALRGVRHHEVRTVEDLVHVALTSLVAILHWIIDFVPLAVFGIVASIVGVKGFHDFVALGGFVLAVLIGLALQAGYYMTRVRLQSWVRPLDLLRGVRDALVMAFSTGSSTATMPVTYECLRQNVGLREQSASMGALVGSNFNNDGTALYEAMSALFVAQLLGMHLTLGQQFTVVLTSVIASVGAAGIPEAGLVTMTMVFKAVALPTDYIAMLLTVDWLLDRCRTAINVMGDVTVSCLLDGKTRHSGGENELLNKDTHSSRP</sequence>